<dbReference type="Pfam" id="PF14897">
    <property type="entry name" value="EpsG"/>
    <property type="match status" value="1"/>
</dbReference>
<evidence type="ECO:0000313" key="2">
    <source>
        <dbReference type="EMBL" id="MBC5995069.1"/>
    </source>
</evidence>
<dbReference type="InterPro" id="IPR049458">
    <property type="entry name" value="EpsG-like"/>
</dbReference>
<keyword evidence="1" id="KW-0472">Membrane</keyword>
<feature type="transmembrane region" description="Helical" evidence="1">
    <location>
        <begin position="267"/>
        <end position="287"/>
    </location>
</feature>
<feature type="transmembrane region" description="Helical" evidence="1">
    <location>
        <begin position="130"/>
        <end position="149"/>
    </location>
</feature>
<feature type="transmembrane region" description="Helical" evidence="1">
    <location>
        <begin position="99"/>
        <end position="118"/>
    </location>
</feature>
<feature type="transmembrane region" description="Helical" evidence="1">
    <location>
        <begin position="324"/>
        <end position="341"/>
    </location>
</feature>
<dbReference type="RefSeq" id="WP_187069109.1">
    <property type="nucleotide sequence ID" value="NZ_JACRVF010000008.1"/>
</dbReference>
<keyword evidence="1" id="KW-1133">Transmembrane helix</keyword>
<protein>
    <submittedName>
        <fullName evidence="2">EpsG family protein</fullName>
    </submittedName>
</protein>
<dbReference type="Proteomes" id="UP000603640">
    <property type="component" value="Unassembled WGS sequence"/>
</dbReference>
<organism evidence="2 3">
    <name type="scientific">Pontibacter cellulosilyticus</name>
    <dbReference type="NCBI Taxonomy" id="1720253"/>
    <lineage>
        <taxon>Bacteria</taxon>
        <taxon>Pseudomonadati</taxon>
        <taxon>Bacteroidota</taxon>
        <taxon>Cytophagia</taxon>
        <taxon>Cytophagales</taxon>
        <taxon>Hymenobacteraceae</taxon>
        <taxon>Pontibacter</taxon>
    </lineage>
</organism>
<evidence type="ECO:0000256" key="1">
    <source>
        <dbReference type="SAM" id="Phobius"/>
    </source>
</evidence>
<comment type="caution">
    <text evidence="2">The sequence shown here is derived from an EMBL/GenBank/DDBJ whole genome shotgun (WGS) entry which is preliminary data.</text>
</comment>
<keyword evidence="3" id="KW-1185">Reference proteome</keyword>
<evidence type="ECO:0000313" key="3">
    <source>
        <dbReference type="Proteomes" id="UP000603640"/>
    </source>
</evidence>
<feature type="transmembrane region" description="Helical" evidence="1">
    <location>
        <begin position="179"/>
        <end position="204"/>
    </location>
</feature>
<proteinExistence type="predicted"/>
<name>A0A923NBD0_9BACT</name>
<sequence>MSLLIFFGYICLCLLLSFIQISLRKNITIINIVAVLLYFLIISFRDINSTADTLNYVEDFNTVTLHAVYNMSNVDTLHNFEYGYTLLTQLIKFFIGDNIPIFLGIIAVIQSILIFYGTRNYLKVLKTDNVRRIVLFMPFFTLYVSIFGFMYNAVVLRAGIAIALIYFGISLIINKRYVLGIVFTLISLLMHNTSFLGFGVFIFFKKTKIKKKVYYIVVLFTFLLYLLKVQEIISNLATSYILLFIANLEDLSFIKLTRYLEKVRQEVSSYSFLIIVNFIVSIVMLKYSNINTSFNQRLININIFFLISLSLLSAIPTVSRALDFYMIFNLLYFYLCLFSNYDVRKGLVFVLIVLSYSIYFYRLAVLPFM</sequence>
<feature type="transmembrane region" description="Helical" evidence="1">
    <location>
        <begin position="27"/>
        <end position="44"/>
    </location>
</feature>
<dbReference type="AlphaFoldDB" id="A0A923NBD0"/>
<dbReference type="EMBL" id="JACRVF010000008">
    <property type="protein sequence ID" value="MBC5995069.1"/>
    <property type="molecule type" value="Genomic_DNA"/>
</dbReference>
<keyword evidence="1" id="KW-0812">Transmembrane</keyword>
<accession>A0A923NBD0</accession>
<reference evidence="2" key="1">
    <citation type="submission" date="2020-08" db="EMBL/GenBank/DDBJ databases">
        <title>Pontibacter sp. SD6 16S ribosomal RNA gene Genome sequencing and assembly.</title>
        <authorList>
            <person name="Kang M."/>
        </authorList>
    </citation>
    <scope>NUCLEOTIDE SEQUENCE</scope>
    <source>
        <strain evidence="2">SD6</strain>
    </source>
</reference>
<feature type="transmembrane region" description="Helical" evidence="1">
    <location>
        <begin position="154"/>
        <end position="173"/>
    </location>
</feature>
<gene>
    <name evidence="2" type="ORF">H8S84_19640</name>
</gene>
<feature type="transmembrane region" description="Helical" evidence="1">
    <location>
        <begin position="348"/>
        <end position="368"/>
    </location>
</feature>
<feature type="transmembrane region" description="Helical" evidence="1">
    <location>
        <begin position="216"/>
        <end position="247"/>
    </location>
</feature>
<feature type="transmembrane region" description="Helical" evidence="1">
    <location>
        <begin position="299"/>
        <end position="318"/>
    </location>
</feature>